<evidence type="ECO:0000313" key="1">
    <source>
        <dbReference type="EMBL" id="MBL7560239.1"/>
    </source>
</evidence>
<dbReference type="RefSeq" id="WP_203000739.1">
    <property type="nucleotide sequence ID" value="NZ_JAEMEF010000009.1"/>
</dbReference>
<reference evidence="1 2" key="1">
    <citation type="submission" date="2020-12" db="EMBL/GenBank/DDBJ databases">
        <title>Olleya sediminilitoris sp. nov., isolated from a tidal flat.</title>
        <authorList>
            <person name="Park S."/>
            <person name="Yoon J.-H."/>
        </authorList>
    </citation>
    <scope>NUCLEOTIDE SEQUENCE [LARGE SCALE GENOMIC DNA]</scope>
    <source>
        <strain evidence="1 2">YSTF-M6</strain>
    </source>
</reference>
<gene>
    <name evidence="1" type="ORF">JAO71_10545</name>
</gene>
<proteinExistence type="predicted"/>
<name>A0ABS1WM99_9FLAO</name>
<dbReference type="PROSITE" id="PS51257">
    <property type="entry name" value="PROKAR_LIPOPROTEIN"/>
    <property type="match status" value="1"/>
</dbReference>
<dbReference type="Gene3D" id="2.40.128.510">
    <property type="entry name" value="Protein of unknown function DUF4738"/>
    <property type="match status" value="1"/>
</dbReference>
<keyword evidence="2" id="KW-1185">Reference proteome</keyword>
<dbReference type="EMBL" id="JAEMEF010000009">
    <property type="protein sequence ID" value="MBL7560239.1"/>
    <property type="molecule type" value="Genomic_DNA"/>
</dbReference>
<dbReference type="Proteomes" id="UP000605013">
    <property type="component" value="Unassembled WGS sequence"/>
</dbReference>
<comment type="caution">
    <text evidence="1">The sequence shown here is derived from an EMBL/GenBank/DDBJ whole genome shotgun (WGS) entry which is preliminary data.</text>
</comment>
<protein>
    <recommendedName>
        <fullName evidence="3">Secreted protein</fullName>
    </recommendedName>
</protein>
<sequence>MIKYSILIITIIITLFSCDGRYHAKKQPLDRVAAKELLLSFTENLKYFPEEYTEFTNDTILSNGYTVKIKNYSDMENNVLQTFKTSTTTNKHYFREVITEVEVYKNNKQIFKHVLDDAFLSLSNTDYVLNQVYIDEIKSLNTNTLHLVASACIPRTVSCPVYNIAIDPEGEYLITKI</sequence>
<evidence type="ECO:0008006" key="3">
    <source>
        <dbReference type="Google" id="ProtNLM"/>
    </source>
</evidence>
<organism evidence="1 2">
    <name type="scientific">Olleya sediminilitoris</name>
    <dbReference type="NCBI Taxonomy" id="2795739"/>
    <lineage>
        <taxon>Bacteria</taxon>
        <taxon>Pseudomonadati</taxon>
        <taxon>Bacteroidota</taxon>
        <taxon>Flavobacteriia</taxon>
        <taxon>Flavobacteriales</taxon>
        <taxon>Flavobacteriaceae</taxon>
    </lineage>
</organism>
<evidence type="ECO:0000313" key="2">
    <source>
        <dbReference type="Proteomes" id="UP000605013"/>
    </source>
</evidence>
<accession>A0ABS1WM99</accession>